<evidence type="ECO:0000256" key="1">
    <source>
        <dbReference type="ARBA" id="ARBA00004141"/>
    </source>
</evidence>
<evidence type="ECO:0000256" key="4">
    <source>
        <dbReference type="ARBA" id="ARBA00022692"/>
    </source>
</evidence>
<dbReference type="OrthoDB" id="422827at2759"/>
<dbReference type="InterPro" id="IPR045221">
    <property type="entry name" value="Sphingomyelin_synth-like"/>
</dbReference>
<keyword evidence="12" id="KW-1185">Reference proteome</keyword>
<dbReference type="InterPro" id="IPR025749">
    <property type="entry name" value="Sphingomyelin_synth-like_dom"/>
</dbReference>
<feature type="transmembrane region" description="Helical" evidence="9">
    <location>
        <begin position="127"/>
        <end position="147"/>
    </location>
</feature>
<evidence type="ECO:0000256" key="5">
    <source>
        <dbReference type="ARBA" id="ARBA00022919"/>
    </source>
</evidence>
<keyword evidence="7" id="KW-0443">Lipid metabolism</keyword>
<keyword evidence="6 9" id="KW-1133">Transmembrane helix</keyword>
<dbReference type="GO" id="GO:0000139">
    <property type="term" value="C:Golgi membrane"/>
    <property type="evidence" value="ECO:0007669"/>
    <property type="project" value="TreeGrafter"/>
</dbReference>
<feature type="transmembrane region" description="Helical" evidence="9">
    <location>
        <begin position="208"/>
        <end position="229"/>
    </location>
</feature>
<organism evidence="11 12">
    <name type="scientific">Coemansia erecta</name>
    <dbReference type="NCBI Taxonomy" id="147472"/>
    <lineage>
        <taxon>Eukaryota</taxon>
        <taxon>Fungi</taxon>
        <taxon>Fungi incertae sedis</taxon>
        <taxon>Zoopagomycota</taxon>
        <taxon>Kickxellomycotina</taxon>
        <taxon>Kickxellomycetes</taxon>
        <taxon>Kickxellales</taxon>
        <taxon>Kickxellaceae</taxon>
        <taxon>Coemansia</taxon>
    </lineage>
</organism>
<evidence type="ECO:0000313" key="12">
    <source>
        <dbReference type="Proteomes" id="UP001149813"/>
    </source>
</evidence>
<protein>
    <recommendedName>
        <fullName evidence="10">Sphingomyelin synthase-like domain-containing protein</fullName>
    </recommendedName>
</protein>
<comment type="caution">
    <text evidence="11">The sequence shown here is derived from an EMBL/GenBank/DDBJ whole genome shotgun (WGS) entry which is preliminary data.</text>
</comment>
<dbReference type="AlphaFoldDB" id="A0A9W7Y0G3"/>
<sequence length="413" mass="46129">MTLASAIARRLRAARDTARSPVFLRELLRTALAWLVLFIVGIWMVVCQQWSDMRWIRRLQQTNLYPGADTPWPTPLLLQDQLLEALPLLTRAWISDKLVGSSVIVCILGCTWMARGWQQRMMVVRRIAWMVAILYFLRSLTLSATTLPPSSPLCAIPVVPKSTWEVIKATPDILAGTIGQCTDKIFSGHTSILFISLLFWLRYARHWAFVAYSVVHCSVGVLTVLMARYHYTVDVLLGLLLTYFVHQAYYCALERAVRGKVRSPWGGLGGAQGEYSMDVFRGSVGREEEEGGDGWDERDSAFGVSGRATPLEAVDPPFVVRKRENTASAAMSEAEEAAAGGEVRHCEISVDEGAAKRSSEDRLFSPAHMEFSDFGPRLSTNSRVDEMLGINRPFGTLLPRIVAWMDGLDLRCN</sequence>
<evidence type="ECO:0000256" key="8">
    <source>
        <dbReference type="ARBA" id="ARBA00023136"/>
    </source>
</evidence>
<feature type="domain" description="Sphingomyelin synthase-like" evidence="10">
    <location>
        <begin position="180"/>
        <end position="249"/>
    </location>
</feature>
<comment type="similarity">
    <text evidence="2">Belongs to the sphingomyelin synthase family.</text>
</comment>
<dbReference type="GO" id="GO:0046513">
    <property type="term" value="P:ceramide biosynthetic process"/>
    <property type="evidence" value="ECO:0007669"/>
    <property type="project" value="TreeGrafter"/>
</dbReference>
<evidence type="ECO:0000256" key="2">
    <source>
        <dbReference type="ARBA" id="ARBA00005441"/>
    </source>
</evidence>
<keyword evidence="4 9" id="KW-0812">Transmembrane</keyword>
<evidence type="ECO:0000256" key="6">
    <source>
        <dbReference type="ARBA" id="ARBA00022989"/>
    </source>
</evidence>
<accession>A0A9W7Y0G3</accession>
<feature type="transmembrane region" description="Helical" evidence="9">
    <location>
        <begin position="185"/>
        <end position="201"/>
    </location>
</feature>
<dbReference type="Proteomes" id="UP001149813">
    <property type="component" value="Unassembled WGS sequence"/>
</dbReference>
<evidence type="ECO:0000256" key="3">
    <source>
        <dbReference type="ARBA" id="ARBA00022679"/>
    </source>
</evidence>
<name>A0A9W7Y0G3_9FUNG</name>
<dbReference type="GO" id="GO:0005886">
    <property type="term" value="C:plasma membrane"/>
    <property type="evidence" value="ECO:0007669"/>
    <property type="project" value="TreeGrafter"/>
</dbReference>
<evidence type="ECO:0000313" key="11">
    <source>
        <dbReference type="EMBL" id="KAJ1722405.1"/>
    </source>
</evidence>
<dbReference type="EMBL" id="JANBOJ010000113">
    <property type="protein sequence ID" value="KAJ1722405.1"/>
    <property type="molecule type" value="Genomic_DNA"/>
</dbReference>
<keyword evidence="5" id="KW-0746">Sphingolipid metabolism</keyword>
<evidence type="ECO:0000256" key="9">
    <source>
        <dbReference type="SAM" id="Phobius"/>
    </source>
</evidence>
<dbReference type="PANTHER" id="PTHR21290:SF25">
    <property type="entry name" value="SPHINGOMYELIN SYNTHASE-RELATED PROTEIN 1"/>
    <property type="match status" value="1"/>
</dbReference>
<dbReference type="GO" id="GO:0047493">
    <property type="term" value="F:ceramide cholinephosphotransferase activity"/>
    <property type="evidence" value="ECO:0007669"/>
    <property type="project" value="TreeGrafter"/>
</dbReference>
<reference evidence="11" key="1">
    <citation type="submission" date="2022-07" db="EMBL/GenBank/DDBJ databases">
        <title>Phylogenomic reconstructions and comparative analyses of Kickxellomycotina fungi.</title>
        <authorList>
            <person name="Reynolds N.K."/>
            <person name="Stajich J.E."/>
            <person name="Barry K."/>
            <person name="Grigoriev I.V."/>
            <person name="Crous P."/>
            <person name="Smith M.E."/>
        </authorList>
    </citation>
    <scope>NUCLEOTIDE SEQUENCE</scope>
    <source>
        <strain evidence="11">NBRC 32514</strain>
    </source>
</reference>
<dbReference type="GO" id="GO:0033188">
    <property type="term" value="F:sphingomyelin synthase activity"/>
    <property type="evidence" value="ECO:0007669"/>
    <property type="project" value="TreeGrafter"/>
</dbReference>
<evidence type="ECO:0000259" key="10">
    <source>
        <dbReference type="Pfam" id="PF14360"/>
    </source>
</evidence>
<comment type="subcellular location">
    <subcellularLocation>
        <location evidence="1">Membrane</location>
        <topology evidence="1">Multi-pass membrane protein</topology>
    </subcellularLocation>
</comment>
<keyword evidence="8 9" id="KW-0472">Membrane</keyword>
<proteinExistence type="inferred from homology"/>
<dbReference type="GO" id="GO:0005789">
    <property type="term" value="C:endoplasmic reticulum membrane"/>
    <property type="evidence" value="ECO:0007669"/>
    <property type="project" value="TreeGrafter"/>
</dbReference>
<feature type="transmembrane region" description="Helical" evidence="9">
    <location>
        <begin position="27"/>
        <end position="46"/>
    </location>
</feature>
<dbReference type="Pfam" id="PF14360">
    <property type="entry name" value="PAP2_C"/>
    <property type="match status" value="1"/>
</dbReference>
<gene>
    <name evidence="11" type="ORF">LPJ53_003164</name>
</gene>
<dbReference type="PANTHER" id="PTHR21290">
    <property type="entry name" value="SPHINGOMYELIN SYNTHETASE"/>
    <property type="match status" value="1"/>
</dbReference>
<feature type="transmembrane region" description="Helical" evidence="9">
    <location>
        <begin position="98"/>
        <end position="115"/>
    </location>
</feature>
<keyword evidence="3" id="KW-0808">Transferase</keyword>
<feature type="transmembrane region" description="Helical" evidence="9">
    <location>
        <begin position="235"/>
        <end position="253"/>
    </location>
</feature>
<evidence type="ECO:0000256" key="7">
    <source>
        <dbReference type="ARBA" id="ARBA00023098"/>
    </source>
</evidence>